<dbReference type="PANTHER" id="PTHR10694">
    <property type="entry name" value="LYSINE-SPECIFIC DEMETHYLASE"/>
    <property type="match status" value="1"/>
</dbReference>
<reference evidence="4" key="1">
    <citation type="journal article" date="2020" name="Stud. Mycol.">
        <title>101 Dothideomycetes genomes: a test case for predicting lifestyles and emergence of pathogens.</title>
        <authorList>
            <person name="Haridas S."/>
            <person name="Albert R."/>
            <person name="Binder M."/>
            <person name="Bloem J."/>
            <person name="Labutti K."/>
            <person name="Salamov A."/>
            <person name="Andreopoulos B."/>
            <person name="Baker S."/>
            <person name="Barry K."/>
            <person name="Bills G."/>
            <person name="Bluhm B."/>
            <person name="Cannon C."/>
            <person name="Castanera R."/>
            <person name="Culley D."/>
            <person name="Daum C."/>
            <person name="Ezra D."/>
            <person name="Gonzalez J."/>
            <person name="Henrissat B."/>
            <person name="Kuo A."/>
            <person name="Liang C."/>
            <person name="Lipzen A."/>
            <person name="Lutzoni F."/>
            <person name="Magnuson J."/>
            <person name="Mondo S."/>
            <person name="Nolan M."/>
            <person name="Ohm R."/>
            <person name="Pangilinan J."/>
            <person name="Park H.-J."/>
            <person name="Ramirez L."/>
            <person name="Alfaro M."/>
            <person name="Sun H."/>
            <person name="Tritt A."/>
            <person name="Yoshinaga Y."/>
            <person name="Zwiers L.-H."/>
            <person name="Turgeon B."/>
            <person name="Goodwin S."/>
            <person name="Spatafora J."/>
            <person name="Crous P."/>
            <person name="Grigoriev I."/>
        </authorList>
    </citation>
    <scope>NUCLEOTIDE SEQUENCE</scope>
    <source>
        <strain evidence="4">CBS 122681</strain>
    </source>
</reference>
<proteinExistence type="predicted"/>
<sequence>MPSDYAPFVDAGSRLRQRNGGNIPGVNTPFWYISQCEKTPATLHIEDGALGSVNLLLAGAPKLWLLVPEHEKEKLEGRMKELYGTAPFACSQKIRHYDALVSPSLLEQWGVTYYLDCSLPGEMMVTRRNTYHQVLNMGPNVAESVNI</sequence>
<keyword evidence="1" id="KW-0479">Metal-binding</keyword>
<dbReference type="EMBL" id="MU004447">
    <property type="protein sequence ID" value="KAF2650683.1"/>
    <property type="molecule type" value="Genomic_DNA"/>
</dbReference>
<evidence type="ECO:0000256" key="1">
    <source>
        <dbReference type="ARBA" id="ARBA00022723"/>
    </source>
</evidence>
<dbReference type="SMART" id="SM00558">
    <property type="entry name" value="JmjC"/>
    <property type="match status" value="1"/>
</dbReference>
<dbReference type="PROSITE" id="PS51184">
    <property type="entry name" value="JMJC"/>
    <property type="match status" value="1"/>
</dbReference>
<keyword evidence="5" id="KW-1185">Reference proteome</keyword>
<name>A0A6A6SVQ8_9PLEO</name>
<dbReference type="InterPro" id="IPR003347">
    <property type="entry name" value="JmjC_dom"/>
</dbReference>
<dbReference type="Pfam" id="PF02373">
    <property type="entry name" value="JmjC"/>
    <property type="match status" value="1"/>
</dbReference>
<protein>
    <submittedName>
        <fullName evidence="4">Transcription factor jumonji</fullName>
    </submittedName>
</protein>
<accession>A0A6A6SVQ8</accession>
<dbReference type="GO" id="GO:0005634">
    <property type="term" value="C:nucleus"/>
    <property type="evidence" value="ECO:0007669"/>
    <property type="project" value="TreeGrafter"/>
</dbReference>
<feature type="non-terminal residue" evidence="4">
    <location>
        <position position="147"/>
    </location>
</feature>
<evidence type="ECO:0000313" key="4">
    <source>
        <dbReference type="EMBL" id="KAF2650683.1"/>
    </source>
</evidence>
<dbReference type="AlphaFoldDB" id="A0A6A6SVQ8"/>
<dbReference type="Gene3D" id="2.60.120.650">
    <property type="entry name" value="Cupin"/>
    <property type="match status" value="1"/>
</dbReference>
<feature type="domain" description="JmjC" evidence="3">
    <location>
        <begin position="1"/>
        <end position="147"/>
    </location>
</feature>
<dbReference type="GO" id="GO:0000785">
    <property type="term" value="C:chromatin"/>
    <property type="evidence" value="ECO:0007669"/>
    <property type="project" value="TreeGrafter"/>
</dbReference>
<dbReference type="OrthoDB" id="1678912at2759"/>
<dbReference type="GO" id="GO:0034647">
    <property type="term" value="F:histone H3K4me/H3K4me2/H3K4me3 demethylase activity"/>
    <property type="evidence" value="ECO:0007669"/>
    <property type="project" value="TreeGrafter"/>
</dbReference>
<evidence type="ECO:0000313" key="5">
    <source>
        <dbReference type="Proteomes" id="UP000799324"/>
    </source>
</evidence>
<evidence type="ECO:0000259" key="3">
    <source>
        <dbReference type="PROSITE" id="PS51184"/>
    </source>
</evidence>
<dbReference type="Proteomes" id="UP000799324">
    <property type="component" value="Unassembled WGS sequence"/>
</dbReference>
<dbReference type="GO" id="GO:0006355">
    <property type="term" value="P:regulation of DNA-templated transcription"/>
    <property type="evidence" value="ECO:0007669"/>
    <property type="project" value="TreeGrafter"/>
</dbReference>
<dbReference type="SUPFAM" id="SSF51197">
    <property type="entry name" value="Clavaminate synthase-like"/>
    <property type="match status" value="1"/>
</dbReference>
<organism evidence="4 5">
    <name type="scientific">Lophiostoma macrostomum CBS 122681</name>
    <dbReference type="NCBI Taxonomy" id="1314788"/>
    <lineage>
        <taxon>Eukaryota</taxon>
        <taxon>Fungi</taxon>
        <taxon>Dikarya</taxon>
        <taxon>Ascomycota</taxon>
        <taxon>Pezizomycotina</taxon>
        <taxon>Dothideomycetes</taxon>
        <taxon>Pleosporomycetidae</taxon>
        <taxon>Pleosporales</taxon>
        <taxon>Lophiostomataceae</taxon>
        <taxon>Lophiostoma</taxon>
    </lineage>
</organism>
<dbReference type="GO" id="GO:0046872">
    <property type="term" value="F:metal ion binding"/>
    <property type="evidence" value="ECO:0007669"/>
    <property type="project" value="UniProtKB-KW"/>
</dbReference>
<keyword evidence="2" id="KW-0408">Iron</keyword>
<gene>
    <name evidence="4" type="ORF">K491DRAFT_608350</name>
</gene>
<evidence type="ECO:0000256" key="2">
    <source>
        <dbReference type="ARBA" id="ARBA00023004"/>
    </source>
</evidence>
<dbReference type="PANTHER" id="PTHR10694:SF33">
    <property type="entry name" value="LYSINE-SPECIFIC DEMETHYLASE 5"/>
    <property type="match status" value="1"/>
</dbReference>